<dbReference type="AlphaFoldDB" id="A0A248UKN1"/>
<gene>
    <name evidence="1" type="ORF">CES85_1070</name>
</gene>
<dbReference type="RefSeq" id="WP_157743462.1">
    <property type="nucleotide sequence ID" value="NZ_CP022604.1"/>
</dbReference>
<dbReference type="Proteomes" id="UP000215256">
    <property type="component" value="Chromosome 1"/>
</dbReference>
<dbReference type="Pfam" id="PF09550">
    <property type="entry name" value="Phage_TAC_6"/>
    <property type="match status" value="1"/>
</dbReference>
<sequence>MQRIATGQLGWSPRTFWRSTWPEVQAAIEGRTGRKLNDVITPERAREIARHHPPTKSIRSKPQ</sequence>
<evidence type="ECO:0008006" key="3">
    <source>
        <dbReference type="Google" id="ProtNLM"/>
    </source>
</evidence>
<proteinExistence type="predicted"/>
<dbReference type="EMBL" id="CP022604">
    <property type="protein sequence ID" value="ASV87182.1"/>
    <property type="molecule type" value="Genomic_DNA"/>
</dbReference>
<name>A0A248UKN1_9HYPH</name>
<organism evidence="1 2">
    <name type="scientific">Ochrobactrum quorumnocens</name>
    <dbReference type="NCBI Taxonomy" id="271865"/>
    <lineage>
        <taxon>Bacteria</taxon>
        <taxon>Pseudomonadati</taxon>
        <taxon>Pseudomonadota</taxon>
        <taxon>Alphaproteobacteria</taxon>
        <taxon>Hyphomicrobiales</taxon>
        <taxon>Brucellaceae</taxon>
        <taxon>Brucella/Ochrobactrum group</taxon>
        <taxon>Ochrobactrum</taxon>
    </lineage>
</organism>
<dbReference type="OrthoDB" id="7582980at2"/>
<accession>A0A248UKN1</accession>
<evidence type="ECO:0000313" key="1">
    <source>
        <dbReference type="EMBL" id="ASV87182.1"/>
    </source>
</evidence>
<protein>
    <recommendedName>
        <fullName evidence="3">Phage tail assembly chaperone</fullName>
    </recommendedName>
</protein>
<dbReference type="InterPro" id="IPR019056">
    <property type="entry name" value="Phage_TAC_6"/>
</dbReference>
<evidence type="ECO:0000313" key="2">
    <source>
        <dbReference type="Proteomes" id="UP000215256"/>
    </source>
</evidence>
<dbReference type="KEGG" id="och:CES85_1070"/>
<reference evidence="1 2" key="1">
    <citation type="submission" date="2017-07" db="EMBL/GenBank/DDBJ databases">
        <title>Phylogenetic study on the rhizospheric bacterium Ochrobactrum sp. A44.</title>
        <authorList>
            <person name="Krzyzanowska D.M."/>
            <person name="Ossowicki A."/>
            <person name="Rajewska M."/>
            <person name="Maciag T."/>
            <person name="Kaczynski Z."/>
            <person name="Czerwicka M."/>
            <person name="Jafra S."/>
        </authorList>
    </citation>
    <scope>NUCLEOTIDE SEQUENCE [LARGE SCALE GENOMIC DNA]</scope>
    <source>
        <strain evidence="1 2">A44</strain>
    </source>
</reference>